<dbReference type="Pfam" id="PF00440">
    <property type="entry name" value="TetR_N"/>
    <property type="match status" value="1"/>
</dbReference>
<organism evidence="6 7">
    <name type="scientific">Arsenicicoccus bolidensis</name>
    <dbReference type="NCBI Taxonomy" id="229480"/>
    <lineage>
        <taxon>Bacteria</taxon>
        <taxon>Bacillati</taxon>
        <taxon>Actinomycetota</taxon>
        <taxon>Actinomycetes</taxon>
        <taxon>Micrococcales</taxon>
        <taxon>Intrasporangiaceae</taxon>
        <taxon>Arsenicicoccus</taxon>
    </lineage>
</organism>
<proteinExistence type="predicted"/>
<dbReference type="InterPro" id="IPR001647">
    <property type="entry name" value="HTH_TetR"/>
</dbReference>
<dbReference type="InterPro" id="IPR050109">
    <property type="entry name" value="HTH-type_TetR-like_transc_reg"/>
</dbReference>
<dbReference type="Pfam" id="PF02909">
    <property type="entry name" value="TetR_C_1"/>
    <property type="match status" value="1"/>
</dbReference>
<evidence type="ECO:0000313" key="6">
    <source>
        <dbReference type="EMBL" id="MCG7322391.1"/>
    </source>
</evidence>
<dbReference type="EMBL" id="JAKRCV010000033">
    <property type="protein sequence ID" value="MCG7322391.1"/>
    <property type="molecule type" value="Genomic_DNA"/>
</dbReference>
<feature type="DNA-binding region" description="H-T-H motif" evidence="4">
    <location>
        <begin position="52"/>
        <end position="71"/>
    </location>
</feature>
<keyword evidence="7" id="KW-1185">Reference proteome</keyword>
<dbReference type="PANTHER" id="PTHR30055:SF151">
    <property type="entry name" value="TRANSCRIPTIONAL REGULATORY PROTEIN"/>
    <property type="match status" value="1"/>
</dbReference>
<dbReference type="RefSeq" id="WP_019287395.1">
    <property type="nucleotide sequence ID" value="NZ_DAMCTM010000003.1"/>
</dbReference>
<dbReference type="PROSITE" id="PS50977">
    <property type="entry name" value="HTH_TETR_2"/>
    <property type="match status" value="1"/>
</dbReference>
<dbReference type="InterPro" id="IPR036271">
    <property type="entry name" value="Tet_transcr_reg_TetR-rel_C_sf"/>
</dbReference>
<reference evidence="6 7" key="1">
    <citation type="submission" date="2022-02" db="EMBL/GenBank/DDBJ databases">
        <title>Uncovering new skin microbiome diversity through culturing and metagenomics.</title>
        <authorList>
            <person name="Conlan S."/>
            <person name="Deming C."/>
            <person name="Nisc Comparative Sequencing Program N."/>
            <person name="Segre J.A."/>
        </authorList>
    </citation>
    <scope>NUCLEOTIDE SEQUENCE [LARGE SCALE GENOMIC DNA]</scope>
    <source>
        <strain evidence="6 7">ACRQZ</strain>
    </source>
</reference>
<dbReference type="Gene3D" id="1.10.357.10">
    <property type="entry name" value="Tetracycline Repressor, domain 2"/>
    <property type="match status" value="1"/>
</dbReference>
<evidence type="ECO:0000313" key="7">
    <source>
        <dbReference type="Proteomes" id="UP001521931"/>
    </source>
</evidence>
<evidence type="ECO:0000256" key="4">
    <source>
        <dbReference type="PROSITE-ProRule" id="PRU00335"/>
    </source>
</evidence>
<feature type="domain" description="HTH tetR-type" evidence="5">
    <location>
        <begin position="29"/>
        <end position="89"/>
    </location>
</feature>
<evidence type="ECO:0000256" key="1">
    <source>
        <dbReference type="ARBA" id="ARBA00023015"/>
    </source>
</evidence>
<dbReference type="PANTHER" id="PTHR30055">
    <property type="entry name" value="HTH-TYPE TRANSCRIPTIONAL REGULATOR RUTR"/>
    <property type="match status" value="1"/>
</dbReference>
<dbReference type="SUPFAM" id="SSF46689">
    <property type="entry name" value="Homeodomain-like"/>
    <property type="match status" value="1"/>
</dbReference>
<keyword evidence="2 4" id="KW-0238">DNA-binding</keyword>
<dbReference type="Gene3D" id="1.10.10.60">
    <property type="entry name" value="Homeodomain-like"/>
    <property type="match status" value="1"/>
</dbReference>
<keyword evidence="1" id="KW-0805">Transcription regulation</keyword>
<dbReference type="InterPro" id="IPR004111">
    <property type="entry name" value="Repressor_TetR_C"/>
</dbReference>
<keyword evidence="3" id="KW-0804">Transcription</keyword>
<evidence type="ECO:0000256" key="2">
    <source>
        <dbReference type="ARBA" id="ARBA00023125"/>
    </source>
</evidence>
<dbReference type="InterPro" id="IPR009057">
    <property type="entry name" value="Homeodomain-like_sf"/>
</dbReference>
<accession>A0ABS9Q3E3</accession>
<gene>
    <name evidence="6" type="ORF">MHL29_10935</name>
</gene>
<protein>
    <submittedName>
        <fullName evidence="6">TetR/AcrR family transcriptional regulator C-terminal domain-containing protein</fullName>
    </submittedName>
</protein>
<dbReference type="Proteomes" id="UP001521931">
    <property type="component" value="Unassembled WGS sequence"/>
</dbReference>
<dbReference type="SUPFAM" id="SSF48498">
    <property type="entry name" value="Tetracyclin repressor-like, C-terminal domain"/>
    <property type="match status" value="1"/>
</dbReference>
<evidence type="ECO:0000256" key="3">
    <source>
        <dbReference type="ARBA" id="ARBA00023163"/>
    </source>
</evidence>
<sequence length="247" mass="26053">MPRKATRPGDPTALLALLWASDQPPGRGATSVPAITDAALAIADESGLDAVTMRSVADRLGVGAMTLYGYVPGRAELVELMVDRLAARTYAGQRAPADVGDWREAARHIARRTYEHALAHPWSVDVTPARPVLGPGVLVKYDQELAALDGIGLSDVAMDRLLSSITNLAAGAARWQIGMQRTRAASGLTDEQWWERMGPALAEAMGDLRVPVADRVGSAAANAGDPTGSLTFALEALLDGVAQQLPR</sequence>
<evidence type="ECO:0000259" key="5">
    <source>
        <dbReference type="PROSITE" id="PS50977"/>
    </source>
</evidence>
<name>A0ABS9Q3E3_9MICO</name>
<comment type="caution">
    <text evidence="6">The sequence shown here is derived from an EMBL/GenBank/DDBJ whole genome shotgun (WGS) entry which is preliminary data.</text>
</comment>